<dbReference type="KEGG" id="lkm:EFP84_14630"/>
<name>A0AAD0XRA1_9LEPT</name>
<dbReference type="EMBL" id="CP033614">
    <property type="protein sequence ID" value="AYV56606.1"/>
    <property type="molecule type" value="Genomic_DNA"/>
</dbReference>
<reference evidence="1 2" key="1">
    <citation type="submission" date="2018-11" db="EMBL/GenBank/DDBJ databases">
        <title>Complete genome sequence of Leptospira kmetyi isolate LS 001/16 from soil sample associated with a leptospirosis patient in Kelantan.</title>
        <authorList>
            <person name="Muhammad Yusoff F."/>
            <person name="Muhammad Yusoff S."/>
            <person name="Ahmad M.N."/>
            <person name="Yusof N.Y."/>
            <person name="Aziah I."/>
        </authorList>
    </citation>
    <scope>NUCLEOTIDE SEQUENCE [LARGE SCALE GENOMIC DNA]</scope>
    <source>
        <strain evidence="1 2">LS 001/16</strain>
    </source>
</reference>
<evidence type="ECO:0000313" key="2">
    <source>
        <dbReference type="Proteomes" id="UP000276407"/>
    </source>
</evidence>
<protein>
    <submittedName>
        <fullName evidence="1">Uncharacterized protein</fullName>
    </submittedName>
</protein>
<dbReference type="Proteomes" id="UP000276407">
    <property type="component" value="Chromosome 1"/>
</dbReference>
<proteinExistence type="predicted"/>
<organism evidence="1 2">
    <name type="scientific">Leptospira kmetyi</name>
    <dbReference type="NCBI Taxonomy" id="408139"/>
    <lineage>
        <taxon>Bacteria</taxon>
        <taxon>Pseudomonadati</taxon>
        <taxon>Spirochaetota</taxon>
        <taxon>Spirochaetia</taxon>
        <taxon>Leptospirales</taxon>
        <taxon>Leptospiraceae</taxon>
        <taxon>Leptospira</taxon>
    </lineage>
</organism>
<accession>A0AAD0XRA1</accession>
<sequence length="67" mass="7949">MCLDPNFDLYRILHVWQEFVDGCYNSLHVFEEEGERSEMFWERTEFCSSVSLPPNAKKPDIDCLAFL</sequence>
<evidence type="ECO:0000313" key="1">
    <source>
        <dbReference type="EMBL" id="AYV56606.1"/>
    </source>
</evidence>
<dbReference type="AlphaFoldDB" id="A0AAD0XRA1"/>
<gene>
    <name evidence="1" type="ORF">EFP84_14630</name>
</gene>